<keyword evidence="3" id="KW-1185">Reference proteome</keyword>
<dbReference type="SUPFAM" id="SSF56815">
    <property type="entry name" value="Sec1/munc18-like (SM) proteins"/>
    <property type="match status" value="1"/>
</dbReference>
<dbReference type="InterPro" id="IPR043154">
    <property type="entry name" value="Sec-1-like_dom1"/>
</dbReference>
<dbReference type="OrthoDB" id="10266265at2759"/>
<dbReference type="InterPro" id="IPR036045">
    <property type="entry name" value="Sec1-like_sf"/>
</dbReference>
<name>A0A0X8HT25_9SACH</name>
<proteinExistence type="inferred from homology"/>
<sequence>MDLFKVADYYLNRILNPQLRTSVNVVEQSRIKVLLLDKNTTPIISMIATQTELLNKGIYMVDTVENIERDCMRNLNCICYFKPTDDTIENLVKELEDPKYGSYQLFFSNIISKAQLERLAEADSLEVVTKVEEIFLDFYILSETLFSFDIQLPEVVNSSLNWIPRGLDEVKRRLVSVLLSLKVRPNIYFESNSNMSGILAKEVQNEIERNDKTLFDFPRMDATPILLILDRNNDVLTPILQPWSYQSMIHEYIGMKGNIVDLSEVPDIADDLKQAVLSSKQDQFYHETMYLNFGDLGDRVKQYVAQYKSKTNSSSKIETIEDIKRFIEKFPEFKKLSSNVSKHMSILGELDRQLSMKQIWQLSELEQNLSVHEDDSDDYQEMLKLLKSPDLISYYKLKLACIYYLKHYAQTQKLQAVEKLLREECSPQEVAVFYKFKTTYSGSPLQGRKSQDKDIISGLTKKFNKIGHSGPDNVFMQHSPRLDSLLNDIARNTLPNGLFTGVTRQRPPTAPFQDIIIFMVGGITMEEARIVHQFNTSMKNKNGAVRIVIGGNNVLKTKDFLEDFKRLHCTSDKSTQLGDLL</sequence>
<evidence type="ECO:0000256" key="1">
    <source>
        <dbReference type="ARBA" id="ARBA00009884"/>
    </source>
</evidence>
<dbReference type="Gene3D" id="1.25.40.60">
    <property type="match status" value="1"/>
</dbReference>
<dbReference type="Gene3D" id="3.90.830.10">
    <property type="entry name" value="Syntaxin Binding Protein 1, Chain A, domain 2"/>
    <property type="match status" value="1"/>
</dbReference>
<dbReference type="InterPro" id="IPR001619">
    <property type="entry name" value="Sec1-like"/>
</dbReference>
<gene>
    <name evidence="2" type="ORF">AW171_hschr53272</name>
</gene>
<protein>
    <submittedName>
        <fullName evidence="2">HER047Cp</fullName>
    </submittedName>
</protein>
<dbReference type="Pfam" id="PF00995">
    <property type="entry name" value="Sec1"/>
    <property type="match status" value="1"/>
</dbReference>
<evidence type="ECO:0000313" key="3">
    <source>
        <dbReference type="Proteomes" id="UP000243052"/>
    </source>
</evidence>
<comment type="similarity">
    <text evidence="1">Belongs to the STXBP/unc-18/SEC1 family.</text>
</comment>
<dbReference type="PIRSF" id="PIRSF005715">
    <property type="entry name" value="VPS45_Sec1"/>
    <property type="match status" value="1"/>
</dbReference>
<dbReference type="GO" id="GO:0016192">
    <property type="term" value="P:vesicle-mediated transport"/>
    <property type="evidence" value="ECO:0007669"/>
    <property type="project" value="InterPro"/>
</dbReference>
<dbReference type="AlphaFoldDB" id="A0A0X8HT25"/>
<dbReference type="Gene3D" id="3.40.50.1910">
    <property type="match status" value="1"/>
</dbReference>
<dbReference type="RefSeq" id="XP_017988322.1">
    <property type="nucleotide sequence ID" value="XM_018132833.1"/>
</dbReference>
<dbReference type="InterPro" id="IPR043127">
    <property type="entry name" value="Sec-1-like_dom3a"/>
</dbReference>
<organism evidence="2 3">
    <name type="scientific">Eremothecium sinecaudum</name>
    <dbReference type="NCBI Taxonomy" id="45286"/>
    <lineage>
        <taxon>Eukaryota</taxon>
        <taxon>Fungi</taxon>
        <taxon>Dikarya</taxon>
        <taxon>Ascomycota</taxon>
        <taxon>Saccharomycotina</taxon>
        <taxon>Saccharomycetes</taxon>
        <taxon>Saccharomycetales</taxon>
        <taxon>Saccharomycetaceae</taxon>
        <taxon>Eremothecium</taxon>
    </lineage>
</organism>
<reference evidence="2 3" key="1">
    <citation type="submission" date="2016-01" db="EMBL/GenBank/DDBJ databases">
        <title>Genome sequence of the yeast Holleya sinecauda.</title>
        <authorList>
            <person name="Dietrich F.S."/>
        </authorList>
    </citation>
    <scope>NUCLEOTIDE SEQUENCE [LARGE SCALE GENOMIC DNA]</scope>
    <source>
        <strain evidence="2 3">ATCC 58844</strain>
    </source>
</reference>
<dbReference type="EMBL" id="CP014245">
    <property type="protein sequence ID" value="AMD21326.1"/>
    <property type="molecule type" value="Genomic_DNA"/>
</dbReference>
<dbReference type="Proteomes" id="UP000243052">
    <property type="component" value="Chromosome v"/>
</dbReference>
<accession>A0A0X8HT25</accession>
<dbReference type="STRING" id="45286.A0A0X8HT25"/>
<evidence type="ECO:0000313" key="2">
    <source>
        <dbReference type="EMBL" id="AMD21326.1"/>
    </source>
</evidence>
<dbReference type="PANTHER" id="PTHR11679">
    <property type="entry name" value="VESICLE PROTEIN SORTING-ASSOCIATED"/>
    <property type="match status" value="1"/>
</dbReference>
<dbReference type="InterPro" id="IPR027482">
    <property type="entry name" value="Sec1-like_dom2"/>
</dbReference>
<dbReference type="Gene3D" id="3.40.50.2060">
    <property type="match status" value="1"/>
</dbReference>
<dbReference type="GeneID" id="28724611"/>